<dbReference type="CDD" id="cd03445">
    <property type="entry name" value="Thioesterase_II_repeat2"/>
    <property type="match status" value="1"/>
</dbReference>
<name>A0ABP8DPG4_9ACTN</name>
<dbReference type="InterPro" id="IPR025652">
    <property type="entry name" value="TesB_C"/>
</dbReference>
<protein>
    <submittedName>
        <fullName evidence="5">Acyl-CoA thioesterase II</fullName>
    </submittedName>
</protein>
<dbReference type="Proteomes" id="UP001500620">
    <property type="component" value="Unassembled WGS sequence"/>
</dbReference>
<dbReference type="InterPro" id="IPR042171">
    <property type="entry name" value="Acyl-CoA_hotdog"/>
</dbReference>
<keyword evidence="2" id="KW-0378">Hydrolase</keyword>
<dbReference type="SUPFAM" id="SSF54637">
    <property type="entry name" value="Thioesterase/thiol ester dehydrase-isomerase"/>
    <property type="match status" value="2"/>
</dbReference>
<dbReference type="CDD" id="cd03444">
    <property type="entry name" value="Thioesterase_II_repeat1"/>
    <property type="match status" value="1"/>
</dbReference>
<dbReference type="InterPro" id="IPR029069">
    <property type="entry name" value="HotDog_dom_sf"/>
</dbReference>
<evidence type="ECO:0000313" key="6">
    <source>
        <dbReference type="Proteomes" id="UP001500620"/>
    </source>
</evidence>
<evidence type="ECO:0000313" key="5">
    <source>
        <dbReference type="EMBL" id="GAA4261133.1"/>
    </source>
</evidence>
<evidence type="ECO:0000259" key="3">
    <source>
        <dbReference type="Pfam" id="PF02551"/>
    </source>
</evidence>
<gene>
    <name evidence="5" type="ORF">GCM10022255_092570</name>
</gene>
<reference evidence="6" key="1">
    <citation type="journal article" date="2019" name="Int. J. Syst. Evol. Microbiol.">
        <title>The Global Catalogue of Microorganisms (GCM) 10K type strain sequencing project: providing services to taxonomists for standard genome sequencing and annotation.</title>
        <authorList>
            <consortium name="The Broad Institute Genomics Platform"/>
            <consortium name="The Broad Institute Genome Sequencing Center for Infectious Disease"/>
            <person name="Wu L."/>
            <person name="Ma J."/>
        </authorList>
    </citation>
    <scope>NUCLEOTIDE SEQUENCE [LARGE SCALE GENOMIC DNA]</scope>
    <source>
        <strain evidence="6">JCM 17441</strain>
    </source>
</reference>
<organism evidence="5 6">
    <name type="scientific">Dactylosporangium darangshiense</name>
    <dbReference type="NCBI Taxonomy" id="579108"/>
    <lineage>
        <taxon>Bacteria</taxon>
        <taxon>Bacillati</taxon>
        <taxon>Actinomycetota</taxon>
        <taxon>Actinomycetes</taxon>
        <taxon>Micromonosporales</taxon>
        <taxon>Micromonosporaceae</taxon>
        <taxon>Dactylosporangium</taxon>
    </lineage>
</organism>
<dbReference type="PANTHER" id="PTHR11066:SF34">
    <property type="entry name" value="ACYL-COENZYME A THIOESTERASE 8"/>
    <property type="match status" value="1"/>
</dbReference>
<comment type="caution">
    <text evidence="5">The sequence shown here is derived from an EMBL/GenBank/DDBJ whole genome shotgun (WGS) entry which is preliminary data.</text>
</comment>
<dbReference type="PANTHER" id="PTHR11066">
    <property type="entry name" value="ACYL-COA THIOESTERASE"/>
    <property type="match status" value="1"/>
</dbReference>
<feature type="domain" description="Acyl-CoA thioesterase-like N-terminal HotDog" evidence="4">
    <location>
        <begin position="33"/>
        <end position="109"/>
    </location>
</feature>
<keyword evidence="6" id="KW-1185">Reference proteome</keyword>
<dbReference type="InterPro" id="IPR003703">
    <property type="entry name" value="Acyl_CoA_thio"/>
</dbReference>
<dbReference type="Gene3D" id="2.40.160.210">
    <property type="entry name" value="Acyl-CoA thioesterase, double hotdog domain"/>
    <property type="match status" value="1"/>
</dbReference>
<dbReference type="Pfam" id="PF13622">
    <property type="entry name" value="4HBT_3"/>
    <property type="match status" value="1"/>
</dbReference>
<evidence type="ECO:0000256" key="2">
    <source>
        <dbReference type="ARBA" id="ARBA00022801"/>
    </source>
</evidence>
<accession>A0ABP8DPG4</accession>
<sequence>MRHDTADLLDVLDLRRVGEHTFEGRNSALDLPRVFGGQLAAQALVAAGRTVAPPHVPQSLHATFLRPGRPERPTRFTVERVRDGRGRTTRAVTATQDDRAVLRLTAAFGAPATGVTHQVPAPEAGAPESAPTLDESIADLGGLAGLWTDFGAVEIRVAPHPPAHPSRGLVWMRAAGPLPDDPAVHAAVLCYLTDLTLLSAALVPHGLRLGRERDHDHAWDTVSLDHALWLHRIPRADEWLLFDQQSPVASWGRALATAQVFDRSGELVATVTQEGLLVATPLT</sequence>
<proteinExistence type="inferred from homology"/>
<comment type="similarity">
    <text evidence="1">Belongs to the C/M/P thioester hydrolase family.</text>
</comment>
<dbReference type="Pfam" id="PF02551">
    <property type="entry name" value="Acyl_CoA_thio"/>
    <property type="match status" value="1"/>
</dbReference>
<evidence type="ECO:0000259" key="4">
    <source>
        <dbReference type="Pfam" id="PF13622"/>
    </source>
</evidence>
<feature type="domain" description="Acyl-CoA thioesterase 2 C-terminal" evidence="3">
    <location>
        <begin position="170"/>
        <end position="276"/>
    </location>
</feature>
<dbReference type="InterPro" id="IPR049449">
    <property type="entry name" value="TesB_ACOT8-like_N"/>
</dbReference>
<dbReference type="EMBL" id="BAABAT010000044">
    <property type="protein sequence ID" value="GAA4261133.1"/>
    <property type="molecule type" value="Genomic_DNA"/>
</dbReference>
<evidence type="ECO:0000256" key="1">
    <source>
        <dbReference type="ARBA" id="ARBA00006538"/>
    </source>
</evidence>
<dbReference type="RefSeq" id="WP_345138035.1">
    <property type="nucleotide sequence ID" value="NZ_BAABAT010000044.1"/>
</dbReference>